<comment type="caution">
    <text evidence="3">The sequence shown here is derived from an EMBL/GenBank/DDBJ whole genome shotgun (WGS) entry which is preliminary data.</text>
</comment>
<organism evidence="3 4">
    <name type="scientific">Babesia gibsoni</name>
    <dbReference type="NCBI Taxonomy" id="33632"/>
    <lineage>
        <taxon>Eukaryota</taxon>
        <taxon>Sar</taxon>
        <taxon>Alveolata</taxon>
        <taxon>Apicomplexa</taxon>
        <taxon>Aconoidasida</taxon>
        <taxon>Piroplasmida</taxon>
        <taxon>Babesiidae</taxon>
        <taxon>Babesia</taxon>
    </lineage>
</organism>
<name>A0AAD8PG95_BABGI</name>
<evidence type="ECO:0000313" key="4">
    <source>
        <dbReference type="Proteomes" id="UP001230268"/>
    </source>
</evidence>
<evidence type="ECO:0000313" key="3">
    <source>
        <dbReference type="EMBL" id="KAK1444938.1"/>
    </source>
</evidence>
<proteinExistence type="predicted"/>
<evidence type="ECO:0000256" key="1">
    <source>
        <dbReference type="ARBA" id="ARBA00004496"/>
    </source>
</evidence>
<keyword evidence="2" id="KW-0963">Cytoplasm</keyword>
<dbReference type="InterPro" id="IPR026151">
    <property type="entry name" value="Maspardin"/>
</dbReference>
<dbReference type="PANTHER" id="PTHR15913:SF0">
    <property type="entry name" value="MASPARDIN"/>
    <property type="match status" value="1"/>
</dbReference>
<comment type="subcellular location">
    <subcellularLocation>
        <location evidence="1">Cytoplasm</location>
    </subcellularLocation>
</comment>
<protein>
    <submittedName>
        <fullName evidence="3">Maspardin like protein</fullName>
    </submittedName>
</protein>
<dbReference type="AlphaFoldDB" id="A0AAD8PG95"/>
<dbReference type="SUPFAM" id="SSF53474">
    <property type="entry name" value="alpha/beta-Hydrolases"/>
    <property type="match status" value="1"/>
</dbReference>
<dbReference type="InterPro" id="IPR029058">
    <property type="entry name" value="AB_hydrolase_fold"/>
</dbReference>
<evidence type="ECO:0000256" key="2">
    <source>
        <dbReference type="ARBA" id="ARBA00022490"/>
    </source>
</evidence>
<sequence length="390" mass="43971">MNRVDSINPGMTYVSGAKITAAVECLQSNKSIQADYTRFKVDNAIKRVFDPVSDLYWTYYEVQKVNRSTKETMGREGFPTVVLLHGICGTAGCYFYLMSKLADAGIKCISAQYPEYYSPDEWIAGFMHFIEYLKLTKPMVFASDLGGFLLQLFVESYPESICAMALCNSYRRTDTFSNSPEFRGAYGKLYTMLPHVLLRTIYVDYYIYPPISKESHERVSVSEQMAKEFMANELDQLTAGELGSRISLQMTTDYVAAYGSKRMQHNRILIIETTNNHIPEDLNDDMRVAYYGCKVATMKSGGDFPYLSKPDEVVSFILVHLTNVHRLLNEKESSEETVNIQQSVISCGVTRELDEGSVRRSASASSVGSMINGHYSYEYGDYVSPSLSDA</sequence>
<dbReference type="PANTHER" id="PTHR15913">
    <property type="entry name" value="ACID CLUSTER PROTEIN 33"/>
    <property type="match status" value="1"/>
</dbReference>
<dbReference type="Gene3D" id="3.40.50.1820">
    <property type="entry name" value="alpha/beta hydrolase"/>
    <property type="match status" value="1"/>
</dbReference>
<dbReference type="EMBL" id="JAVEPI010000001">
    <property type="protein sequence ID" value="KAK1444938.1"/>
    <property type="molecule type" value="Genomic_DNA"/>
</dbReference>
<reference evidence="3" key="1">
    <citation type="submission" date="2023-08" db="EMBL/GenBank/DDBJ databases">
        <title>Draft sequence of the Babesia gibsoni genome.</title>
        <authorList>
            <person name="Yamagishi J.Y."/>
            <person name="Xuan X.X."/>
        </authorList>
    </citation>
    <scope>NUCLEOTIDE SEQUENCE</scope>
    <source>
        <strain evidence="3">Azabu</strain>
    </source>
</reference>
<dbReference type="GO" id="GO:0005737">
    <property type="term" value="C:cytoplasm"/>
    <property type="evidence" value="ECO:0007669"/>
    <property type="project" value="UniProtKB-SubCell"/>
</dbReference>
<keyword evidence="4" id="KW-1185">Reference proteome</keyword>
<dbReference type="Proteomes" id="UP001230268">
    <property type="component" value="Unassembled WGS sequence"/>
</dbReference>
<accession>A0AAD8PG95</accession>
<gene>
    <name evidence="3" type="ORF">BgAZ_108440</name>
</gene>